<dbReference type="InterPro" id="IPR044843">
    <property type="entry name" value="Trans_IPPS_bact-type"/>
</dbReference>
<dbReference type="OrthoDB" id="9787280at2"/>
<dbReference type="InterPro" id="IPR033904">
    <property type="entry name" value="Trans_IPPS_HH"/>
</dbReference>
<protein>
    <submittedName>
        <fullName evidence="4">Uncharacterized protein</fullName>
    </submittedName>
</protein>
<evidence type="ECO:0000313" key="4">
    <source>
        <dbReference type="EMBL" id="OBR67364.1"/>
    </source>
</evidence>
<dbReference type="SFLD" id="SFLDG01018">
    <property type="entry name" value="Squalene/Phytoene_Synthase_Lik"/>
    <property type="match status" value="1"/>
</dbReference>
<dbReference type="SFLD" id="SFLDS00005">
    <property type="entry name" value="Isoprenoid_Synthase_Type_I"/>
    <property type="match status" value="1"/>
</dbReference>
<keyword evidence="2" id="KW-0808">Transferase</keyword>
<dbReference type="PROSITE" id="PS01044">
    <property type="entry name" value="SQUALEN_PHYTOEN_SYN_1"/>
    <property type="match status" value="1"/>
</dbReference>
<evidence type="ECO:0000256" key="2">
    <source>
        <dbReference type="ARBA" id="ARBA00022679"/>
    </source>
</evidence>
<dbReference type="Pfam" id="PF00494">
    <property type="entry name" value="SQS_PSY"/>
    <property type="match status" value="1"/>
</dbReference>
<dbReference type="InterPro" id="IPR002060">
    <property type="entry name" value="Squ/phyt_synthse"/>
</dbReference>
<dbReference type="PROSITE" id="PS01045">
    <property type="entry name" value="SQUALEN_PHYTOEN_SYN_2"/>
    <property type="match status" value="1"/>
</dbReference>
<evidence type="ECO:0000256" key="3">
    <source>
        <dbReference type="ARBA" id="ARBA00022746"/>
    </source>
</evidence>
<accession>A0A1A5YP31</accession>
<dbReference type="GO" id="GO:0016117">
    <property type="term" value="P:carotenoid biosynthetic process"/>
    <property type="evidence" value="ECO:0007669"/>
    <property type="project" value="UniProtKB-KW"/>
</dbReference>
<keyword evidence="5" id="KW-1185">Reference proteome</keyword>
<dbReference type="PANTHER" id="PTHR31480">
    <property type="entry name" value="BIFUNCTIONAL LYCOPENE CYCLASE/PHYTOENE SYNTHASE"/>
    <property type="match status" value="1"/>
</dbReference>
<reference evidence="4 5" key="1">
    <citation type="submission" date="2016-05" db="EMBL/GenBank/DDBJ databases">
        <title>Paenibacillus oryzae. sp. nov., isolated from the rice root.</title>
        <authorList>
            <person name="Zhang J."/>
            <person name="Zhang X."/>
        </authorList>
    </citation>
    <scope>NUCLEOTIDE SEQUENCE [LARGE SCALE GENOMIC DNA]</scope>
    <source>
        <strain evidence="4 5">1DrF-4</strain>
    </source>
</reference>
<comment type="caution">
    <text evidence="4">The sequence shown here is derived from an EMBL/GenBank/DDBJ whole genome shotgun (WGS) entry which is preliminary data.</text>
</comment>
<evidence type="ECO:0000256" key="1">
    <source>
        <dbReference type="ARBA" id="ARBA00004829"/>
    </source>
</evidence>
<dbReference type="RefSeq" id="WP_068680719.1">
    <property type="nucleotide sequence ID" value="NZ_LYPA01000038.1"/>
</dbReference>
<dbReference type="GO" id="GO:0051996">
    <property type="term" value="F:squalene synthase [NAD(P)H] activity"/>
    <property type="evidence" value="ECO:0007669"/>
    <property type="project" value="InterPro"/>
</dbReference>
<dbReference type="Gene3D" id="1.10.600.10">
    <property type="entry name" value="Farnesyl Diphosphate Synthase"/>
    <property type="match status" value="1"/>
</dbReference>
<gene>
    <name evidence="4" type="ORF">A7K91_19305</name>
</gene>
<dbReference type="SFLD" id="SFLDG01212">
    <property type="entry name" value="Phytoene_synthase_like"/>
    <property type="match status" value="1"/>
</dbReference>
<dbReference type="AlphaFoldDB" id="A0A1A5YP31"/>
<proteinExistence type="predicted"/>
<dbReference type="CDD" id="cd00683">
    <property type="entry name" value="Trans_IPPS_HH"/>
    <property type="match status" value="1"/>
</dbReference>
<comment type="pathway">
    <text evidence="1">Carotenoid biosynthesis.</text>
</comment>
<sequence>MNVQDNLAQCEAMIAKGSTSFYHAFRLLDSPRREAVFVIYAFCRLIDDAIDEEQPLFSIDELEQGFKDLEHADGHFIWDSLRWLFRHFKLSKEPFFRQMEGQRRDLVVTHYETMEQLESYCYLVAGTVGEMLLPVLHDAPGEAVTKSGIYLGKAMQIVNIIRDVGEDRERGRRYLPLELMKRHGYTEEQFDRGEVNEAFRHLVDELTELSRSWFRIGLENIGSYPVQSAIAVELAAGYYSAILNKVKDNRYEVFTKRSIVGSLEKGVIYASVKRKYGKPRQNGTETAVS</sequence>
<name>A0A1A5YP31_9BACL</name>
<organism evidence="4 5">
    <name type="scientific">Paenibacillus oryzae</name>
    <dbReference type="NCBI Taxonomy" id="1844972"/>
    <lineage>
        <taxon>Bacteria</taxon>
        <taxon>Bacillati</taxon>
        <taxon>Bacillota</taxon>
        <taxon>Bacilli</taxon>
        <taxon>Bacillales</taxon>
        <taxon>Paenibacillaceae</taxon>
        <taxon>Paenibacillus</taxon>
    </lineage>
</organism>
<dbReference type="InterPro" id="IPR019845">
    <property type="entry name" value="Squalene/phytoene_synthase_CS"/>
</dbReference>
<dbReference type="GO" id="GO:0004311">
    <property type="term" value="F:geranylgeranyl diphosphate synthase activity"/>
    <property type="evidence" value="ECO:0007669"/>
    <property type="project" value="InterPro"/>
</dbReference>
<evidence type="ECO:0000313" key="5">
    <source>
        <dbReference type="Proteomes" id="UP000092024"/>
    </source>
</evidence>
<dbReference type="SUPFAM" id="SSF48576">
    <property type="entry name" value="Terpenoid synthases"/>
    <property type="match status" value="1"/>
</dbReference>
<keyword evidence="3" id="KW-0125">Carotenoid biosynthesis</keyword>
<dbReference type="STRING" id="1844972.A7K91_19305"/>
<dbReference type="InterPro" id="IPR008949">
    <property type="entry name" value="Isoprenoid_synthase_dom_sf"/>
</dbReference>
<dbReference type="EMBL" id="LYPA01000038">
    <property type="protein sequence ID" value="OBR67364.1"/>
    <property type="molecule type" value="Genomic_DNA"/>
</dbReference>
<dbReference type="Proteomes" id="UP000092024">
    <property type="component" value="Unassembled WGS sequence"/>
</dbReference>